<protein>
    <submittedName>
        <fullName evidence="2">Lipase</fullName>
    </submittedName>
</protein>
<name>A0A6G9Y0Y4_NOCBR</name>
<dbReference type="EMBL" id="CP046171">
    <property type="protein sequence ID" value="QIS06858.1"/>
    <property type="molecule type" value="Genomic_DNA"/>
</dbReference>
<dbReference type="Gene3D" id="3.40.50.1820">
    <property type="entry name" value="alpha/beta hydrolase"/>
    <property type="match status" value="1"/>
</dbReference>
<dbReference type="PIRSF" id="PIRSF029171">
    <property type="entry name" value="Esterase_LipA"/>
    <property type="match status" value="1"/>
</dbReference>
<dbReference type="InterPro" id="IPR005152">
    <property type="entry name" value="Lipase_secreted"/>
</dbReference>
<evidence type="ECO:0000256" key="1">
    <source>
        <dbReference type="SAM" id="MobiDB-lite"/>
    </source>
</evidence>
<dbReference type="InterPro" id="IPR029058">
    <property type="entry name" value="AB_hydrolase_fold"/>
</dbReference>
<reference evidence="2 3" key="1">
    <citation type="journal article" date="2019" name="ACS Chem. Biol.">
        <title>Identification and Mobilization of a Cryptic Antibiotic Biosynthesis Gene Locus from a Human-Pathogenic Nocardia Isolate.</title>
        <authorList>
            <person name="Herisse M."/>
            <person name="Ishida K."/>
            <person name="Porter J.L."/>
            <person name="Howden B."/>
            <person name="Hertweck C."/>
            <person name="Stinear T.P."/>
            <person name="Pidot S.J."/>
        </authorList>
    </citation>
    <scope>NUCLEOTIDE SEQUENCE [LARGE SCALE GENOMIC DNA]</scope>
    <source>
        <strain evidence="2 3">AUSMDU00024985</strain>
    </source>
</reference>
<dbReference type="PANTHER" id="PTHR34853">
    <property type="match status" value="1"/>
</dbReference>
<evidence type="ECO:0000313" key="3">
    <source>
        <dbReference type="Proteomes" id="UP000501705"/>
    </source>
</evidence>
<evidence type="ECO:0000313" key="2">
    <source>
        <dbReference type="EMBL" id="QIS06858.1"/>
    </source>
</evidence>
<dbReference type="Proteomes" id="UP000501705">
    <property type="component" value="Chromosome"/>
</dbReference>
<feature type="region of interest" description="Disordered" evidence="1">
    <location>
        <begin position="19"/>
        <end position="51"/>
    </location>
</feature>
<sequence>MRYTGLTDEEVEMTAEIDAADASEPALAGRKPLLPSADPFHRPPRGYAAKPPGTILRSRKIELALFGVVPQQVHAWQLLYRSNDMHGTPEAAITTVLLPKDADPRADRPLLAFQTAMDAVTERCSPSYALRYGARALGSVTQFEWLLVANALRRGWAVSIADHEGPRGNFGAPREPGYRALDGMRAALRFAPLGLHAETRIAVWGYSGGGMASSWTVEMAPTYAPELDIVGAVLGAPVGDPGQVFARLNGSSYAGLPAIVISALRRLYPALGALLQNELTLDGHRFVARAETATPFGAIFGLANKRMDDFLTRPLDEVIATPEFQSMFDDLRLGNSTPTCPLLVVQPVHDQVIHMDGIDGQVDRYRRGGAVVSYVRDRLSEHFSLLPLSTPLSLDWLADRLAGQPVSDAGDSTVWSVAASPAGVRGLLEMMVTATKVALGRPLRQEGVAQAPIAPARAA</sequence>
<proteinExistence type="predicted"/>
<dbReference type="SUPFAM" id="SSF53474">
    <property type="entry name" value="alpha/beta-Hydrolases"/>
    <property type="match status" value="1"/>
</dbReference>
<organism evidence="2 3">
    <name type="scientific">Nocardia brasiliensis</name>
    <dbReference type="NCBI Taxonomy" id="37326"/>
    <lineage>
        <taxon>Bacteria</taxon>
        <taxon>Bacillati</taxon>
        <taxon>Actinomycetota</taxon>
        <taxon>Actinomycetes</taxon>
        <taxon>Mycobacteriales</taxon>
        <taxon>Nocardiaceae</taxon>
        <taxon>Nocardia</taxon>
    </lineage>
</organism>
<accession>A0A6G9Y0Y4</accession>
<dbReference type="AlphaFoldDB" id="A0A6G9Y0Y4"/>
<dbReference type="GO" id="GO:0004806">
    <property type="term" value="F:triacylglycerol lipase activity"/>
    <property type="evidence" value="ECO:0007669"/>
    <property type="project" value="InterPro"/>
</dbReference>
<dbReference type="Pfam" id="PF03583">
    <property type="entry name" value="LIP"/>
    <property type="match status" value="1"/>
</dbReference>
<dbReference type="Gene3D" id="1.10.260.130">
    <property type="match status" value="1"/>
</dbReference>
<dbReference type="PANTHER" id="PTHR34853:SF1">
    <property type="entry name" value="LIPASE 5"/>
    <property type="match status" value="1"/>
</dbReference>
<gene>
    <name evidence="2" type="ORF">F5X71_35145</name>
</gene>
<dbReference type="GO" id="GO:0016042">
    <property type="term" value="P:lipid catabolic process"/>
    <property type="evidence" value="ECO:0007669"/>
    <property type="project" value="InterPro"/>
</dbReference>